<gene>
    <name evidence="1" type="ordered locus">BOV_A0160</name>
</gene>
<evidence type="ECO:0000313" key="1">
    <source>
        <dbReference type="EMBL" id="ABQ62893.1"/>
    </source>
</evidence>
<dbReference type="KEGG" id="bov:BOV_A0160"/>
<dbReference type="Proteomes" id="UP000006383">
    <property type="component" value="Chromosome II"/>
</dbReference>
<evidence type="ECO:0000313" key="2">
    <source>
        <dbReference type="Proteomes" id="UP000006383"/>
    </source>
</evidence>
<reference evidence="2" key="1">
    <citation type="journal article" date="2009" name="PLoS ONE">
        <title>Genome degradation in Brucella ovis corresponds with narrowing of its host range and tissue tropism.</title>
        <authorList>
            <person name="Tsolis R.M."/>
            <person name="Seshadri R."/>
            <person name="Santos R.L."/>
            <person name="Sangari F.J."/>
            <person name="Lobo J.M."/>
            <person name="de Jong M.F."/>
            <person name="Ren Q."/>
            <person name="Myers G."/>
            <person name="Brinkac L.M."/>
            <person name="Nelson W.C."/>
            <person name="Deboy R.T."/>
            <person name="Angiuoli S."/>
            <person name="Khouri H."/>
            <person name="Dimitrov G."/>
            <person name="Robinson J.R."/>
            <person name="Mulligan S."/>
            <person name="Walker R.L."/>
            <person name="Elzer P.E."/>
            <person name="Hassan K.A."/>
            <person name="Paulsen I.T."/>
        </authorList>
    </citation>
    <scope>NUCLEOTIDE SEQUENCE [LARGE SCALE GENOMIC DNA]</scope>
    <source>
        <strain evidence="2">ATCC 25840 / 63/290 / NCTC 10512</strain>
    </source>
</reference>
<name>A0A0H3AT09_BRUO2</name>
<protein>
    <submittedName>
        <fullName evidence="1">Uncharacterized protein</fullName>
    </submittedName>
</protein>
<dbReference type="AlphaFoldDB" id="A0A0H3AT09"/>
<dbReference type="HOGENOM" id="CLU_3305870_0_0_5"/>
<proteinExistence type="predicted"/>
<dbReference type="EMBL" id="CP000709">
    <property type="protein sequence ID" value="ABQ62893.1"/>
    <property type="molecule type" value="Genomic_DNA"/>
</dbReference>
<sequence>MPSSHIRPEFLFSRNSGETRVPVFLEFFQSAPCALFVKW</sequence>
<organism evidence="1 2">
    <name type="scientific">Brucella ovis (strain ATCC 25840 / 63/290 / NCTC 10512)</name>
    <dbReference type="NCBI Taxonomy" id="444178"/>
    <lineage>
        <taxon>Bacteria</taxon>
        <taxon>Pseudomonadati</taxon>
        <taxon>Pseudomonadota</taxon>
        <taxon>Alphaproteobacteria</taxon>
        <taxon>Hyphomicrobiales</taxon>
        <taxon>Brucellaceae</taxon>
        <taxon>Brucella/Ochrobactrum group</taxon>
        <taxon>Brucella</taxon>
    </lineage>
</organism>
<accession>A0A0H3AT09</accession>
<keyword evidence="2" id="KW-1185">Reference proteome</keyword>